<dbReference type="Proteomes" id="UP001236657">
    <property type="component" value="Chromosome"/>
</dbReference>
<feature type="chain" id="PRO_5045269368" description="Lipoprotein" evidence="1">
    <location>
        <begin position="19"/>
        <end position="133"/>
    </location>
</feature>
<reference evidence="2 3" key="1">
    <citation type="submission" date="2023-08" db="EMBL/GenBank/DDBJ databases">
        <title>New molecular markers tilS and rpoB for phylogenetic and monitoring studies of the genus Thiothrix biodiversity.</title>
        <authorList>
            <person name="Ravin N.V."/>
            <person name="Smolyakov D."/>
            <person name="Markov N.D."/>
            <person name="Beletsky A.V."/>
            <person name="Mardanov A.V."/>
            <person name="Rudenko T.S."/>
            <person name="Grabovich M.Y."/>
        </authorList>
    </citation>
    <scope>NUCLEOTIDE SEQUENCE [LARGE SCALE GENOMIC DNA]</scope>
    <source>
        <strain evidence="2 3">MK1</strain>
    </source>
</reference>
<keyword evidence="1" id="KW-0732">Signal</keyword>
<keyword evidence="3" id="KW-1185">Reference proteome</keyword>
<evidence type="ECO:0000313" key="3">
    <source>
        <dbReference type="Proteomes" id="UP001236657"/>
    </source>
</evidence>
<evidence type="ECO:0000313" key="2">
    <source>
        <dbReference type="EMBL" id="WML91709.1"/>
    </source>
</evidence>
<name>A0ABY9MSS3_9GAMM</name>
<proteinExistence type="predicted"/>
<gene>
    <name evidence="2" type="ORF">RCF98_05075</name>
</gene>
<accession>A0ABY9MSS3</accession>
<evidence type="ECO:0000256" key="1">
    <source>
        <dbReference type="SAM" id="SignalP"/>
    </source>
</evidence>
<feature type="signal peptide" evidence="1">
    <location>
        <begin position="1"/>
        <end position="18"/>
    </location>
</feature>
<organism evidence="2 3">
    <name type="scientific">Thiothrix lacustris</name>
    <dbReference type="NCBI Taxonomy" id="525917"/>
    <lineage>
        <taxon>Bacteria</taxon>
        <taxon>Pseudomonadati</taxon>
        <taxon>Pseudomonadota</taxon>
        <taxon>Gammaproteobacteria</taxon>
        <taxon>Thiotrichales</taxon>
        <taxon>Thiotrichaceae</taxon>
        <taxon>Thiothrix</taxon>
    </lineage>
</organism>
<dbReference type="PROSITE" id="PS51257">
    <property type="entry name" value="PROKAR_LIPOPROTEIN"/>
    <property type="match status" value="1"/>
</dbReference>
<evidence type="ECO:0008006" key="4">
    <source>
        <dbReference type="Google" id="ProtNLM"/>
    </source>
</evidence>
<dbReference type="RefSeq" id="WP_308393150.1">
    <property type="nucleotide sequence ID" value="NZ_CP133218.1"/>
</dbReference>
<sequence length="133" mass="13907">MKTVITTLLTALTLSACVATPPAPPQNLTLNASQQTNLRTLLNLTPSSPFSVAVQDKDANQQLSAGDIAILYGGIANAETSRRTLSPADVATINIDDKNVGKVMCTMEAKLCPDGVTYVGRSGSHCEFAACPK</sequence>
<dbReference type="EMBL" id="CP133218">
    <property type="protein sequence ID" value="WML91709.1"/>
    <property type="molecule type" value="Genomic_DNA"/>
</dbReference>
<protein>
    <recommendedName>
        <fullName evidence="4">Lipoprotein</fullName>
    </recommendedName>
</protein>